<dbReference type="InterPro" id="IPR042197">
    <property type="entry name" value="Apaf_helical"/>
</dbReference>
<organism evidence="8 9">
    <name type="scientific">Camelina sativa</name>
    <name type="common">False flax</name>
    <name type="synonym">Myagrum sativum</name>
    <dbReference type="NCBI Taxonomy" id="90675"/>
    <lineage>
        <taxon>Eukaryota</taxon>
        <taxon>Viridiplantae</taxon>
        <taxon>Streptophyta</taxon>
        <taxon>Embryophyta</taxon>
        <taxon>Tracheophyta</taxon>
        <taxon>Spermatophyta</taxon>
        <taxon>Magnoliopsida</taxon>
        <taxon>eudicotyledons</taxon>
        <taxon>Gunneridae</taxon>
        <taxon>Pentapetalae</taxon>
        <taxon>rosids</taxon>
        <taxon>malvids</taxon>
        <taxon>Brassicales</taxon>
        <taxon>Brassicaceae</taxon>
        <taxon>Camelineae</taxon>
        <taxon>Camelina</taxon>
    </lineage>
</organism>
<reference evidence="9" key="2">
    <citation type="submission" date="2025-08" db="UniProtKB">
        <authorList>
            <consortium name="RefSeq"/>
        </authorList>
    </citation>
    <scope>IDENTIFICATION</scope>
    <source>
        <tissue evidence="9">Leaf</tissue>
    </source>
</reference>
<accession>A0ABM0X235</accession>
<dbReference type="SUPFAM" id="SSF52540">
    <property type="entry name" value="P-loop containing nucleoside triphosphate hydrolases"/>
    <property type="match status" value="1"/>
</dbReference>
<dbReference type="Pfam" id="PF18052">
    <property type="entry name" value="Rx_N"/>
    <property type="match status" value="1"/>
</dbReference>
<dbReference type="PANTHER" id="PTHR23155">
    <property type="entry name" value="DISEASE RESISTANCE PROTEIN RP"/>
    <property type="match status" value="1"/>
</dbReference>
<protein>
    <submittedName>
        <fullName evidence="9">Disease resistance protein At1g50180 isoform X1</fullName>
    </submittedName>
</protein>
<dbReference type="InterPro" id="IPR036388">
    <property type="entry name" value="WH-like_DNA-bd_sf"/>
</dbReference>
<dbReference type="InterPro" id="IPR038005">
    <property type="entry name" value="RX-like_CC"/>
</dbReference>
<evidence type="ECO:0000256" key="1">
    <source>
        <dbReference type="ARBA" id="ARBA00022737"/>
    </source>
</evidence>
<feature type="domain" description="Disease resistance N-terminal" evidence="5">
    <location>
        <begin position="5"/>
        <end position="90"/>
    </location>
</feature>
<dbReference type="Gene3D" id="3.80.10.10">
    <property type="entry name" value="Ribonuclease Inhibitor"/>
    <property type="match status" value="1"/>
</dbReference>
<dbReference type="InterPro" id="IPR041118">
    <property type="entry name" value="Rx_N"/>
</dbReference>
<dbReference type="InterPro" id="IPR058922">
    <property type="entry name" value="WHD_DRP"/>
</dbReference>
<dbReference type="InterPro" id="IPR032675">
    <property type="entry name" value="LRR_dom_sf"/>
</dbReference>
<evidence type="ECO:0000259" key="5">
    <source>
        <dbReference type="Pfam" id="PF18052"/>
    </source>
</evidence>
<proteinExistence type="predicted"/>
<dbReference type="Pfam" id="PF23559">
    <property type="entry name" value="WHD_DRP"/>
    <property type="match status" value="1"/>
</dbReference>
<dbReference type="SUPFAM" id="SSF52058">
    <property type="entry name" value="L domain-like"/>
    <property type="match status" value="1"/>
</dbReference>
<reference evidence="8" key="1">
    <citation type="journal article" date="2014" name="Nat. Commun.">
        <title>The emerging biofuel crop Camelina sativa retains a highly undifferentiated hexaploid genome structure.</title>
        <authorList>
            <person name="Kagale S."/>
            <person name="Koh C."/>
            <person name="Nixon J."/>
            <person name="Bollina V."/>
            <person name="Clarke W.E."/>
            <person name="Tuteja R."/>
            <person name="Spillane C."/>
            <person name="Robinson S.J."/>
            <person name="Links M.G."/>
            <person name="Clarke C."/>
            <person name="Higgins E.E."/>
            <person name="Huebert T."/>
            <person name="Sharpe A.G."/>
            <person name="Parkin I.A."/>
        </authorList>
    </citation>
    <scope>NUCLEOTIDE SEQUENCE [LARGE SCALE GENOMIC DNA]</scope>
    <source>
        <strain evidence="8">cv. DH55</strain>
    </source>
</reference>
<name>A0ABM0X235_CAMSA</name>
<dbReference type="Gene3D" id="1.10.10.10">
    <property type="entry name" value="Winged helix-like DNA-binding domain superfamily/Winged helix DNA-binding domain"/>
    <property type="match status" value="1"/>
</dbReference>
<dbReference type="Pfam" id="PF23598">
    <property type="entry name" value="LRR_14"/>
    <property type="match status" value="1"/>
</dbReference>
<keyword evidence="3" id="KW-0611">Plant defense</keyword>
<dbReference type="InterPro" id="IPR002182">
    <property type="entry name" value="NB-ARC"/>
</dbReference>
<dbReference type="PANTHER" id="PTHR23155:SF1185">
    <property type="entry name" value="DISEASE RESISTANCE RPP8-LIKE PROTEIN 3-RELATED"/>
    <property type="match status" value="1"/>
</dbReference>
<dbReference type="InterPro" id="IPR027417">
    <property type="entry name" value="P-loop_NTPase"/>
</dbReference>
<feature type="domain" description="Disease resistance R13L4/SHOC-2-like LRR" evidence="7">
    <location>
        <begin position="596"/>
        <end position="918"/>
    </location>
</feature>
<dbReference type="Gene3D" id="1.10.8.430">
    <property type="entry name" value="Helical domain of apoptotic protease-activating factors"/>
    <property type="match status" value="1"/>
</dbReference>
<dbReference type="GeneID" id="104758327"/>
<sequence>MAEAVVSVTVQKLGELLLEEPLLLFGIGDQVKQLQDELKRLKCFLKDADEKQQKSERVRNWVAGIREASYDAEDILEAFFLKAESRKQKGMTRVLRRLACILNEAVSLHSVGSEIREITSRLSKITTSMLNYGIKEAMGREGLSLSDSQREQRQSFPYVVEHNLVGLEQSLEKLVNDLVSGSEKLRVTSICGMGGLGKTTLAKQIFHHHRVRRHFDRFAWVYVSQDCRRRHVWQEIFLNLSYKDENQRILNLRDEQLGEELHRFLKRNKCLIVLDDIWGKDAWDCLKHVFPHETGKIIVMFKYNSSFIILVIFICYTVGSEIILTTRNKEVALYADPRGVLHEPQLLSYEESCELLEKISLSGRENIEPMLITKLEAIGKQMVVRCGGLPLEITVLGGLLATKSTLNEWQRVHENIKSYVSNGGSGSGSKSMLVADVLCLSYEYLPSHLKQCFLYFAHYPENYEVHVETLVSYWIAEEMVMPVKHTEDGTTVEDIGQDYLEELVRRSMVMVGRRDIVTSEVMTCRMHDLMREVCLNKAEQESFVQVIDSRDPDEAEGFPSLSTNTSRRIAVQLHGGAEEHRIKRLSQVNYINPRFRSLVYIMKKQGNSWALLGKVSFRKMKHLRVLDLEGAQIEGGKLPDDVGDLIHLRNLSLRLTNVKELTSSIGNLKLMITLDLFVKGKLCIPNVIWKLQRLRHLCMPSDLDPKTKLDLSTLRNLQQLWDFPVGQCNPRDLLAMTSLRRLSINLSSQNTDFEAVSSLSTVLKRLRGLTINVPCEPLLPPVDVTQLVSAFTNLSELELFLRLEKLPGEQSFSPDVGALRLWQCGLVDDPFQVLERLPNLKILQLFEGSFVGSKLYCSKNGFPHLHSLTLSQLENLEEWTVEDGAMMRLVSIELKSCKKLKSVPEATRFLKNLQEVEIGNMTKTFKDKLISGGEDFYKVQHVPSVVFEYCDL</sequence>
<evidence type="ECO:0000259" key="7">
    <source>
        <dbReference type="Pfam" id="PF23598"/>
    </source>
</evidence>
<dbReference type="InterPro" id="IPR044974">
    <property type="entry name" value="Disease_R_plants"/>
</dbReference>
<gene>
    <name evidence="9" type="primary">LOC104758327</name>
</gene>
<evidence type="ECO:0000313" key="8">
    <source>
        <dbReference type="Proteomes" id="UP000694864"/>
    </source>
</evidence>
<evidence type="ECO:0000259" key="6">
    <source>
        <dbReference type="Pfam" id="PF23559"/>
    </source>
</evidence>
<dbReference type="InterPro" id="IPR055414">
    <property type="entry name" value="LRR_R13L4/SHOC2-like"/>
</dbReference>
<dbReference type="CDD" id="cd14798">
    <property type="entry name" value="RX-CC_like"/>
    <property type="match status" value="1"/>
</dbReference>
<evidence type="ECO:0000256" key="2">
    <source>
        <dbReference type="ARBA" id="ARBA00022741"/>
    </source>
</evidence>
<keyword evidence="8" id="KW-1185">Reference proteome</keyword>
<dbReference type="Pfam" id="PF00931">
    <property type="entry name" value="NB-ARC"/>
    <property type="match status" value="1"/>
</dbReference>
<evidence type="ECO:0000259" key="4">
    <source>
        <dbReference type="Pfam" id="PF00931"/>
    </source>
</evidence>
<keyword evidence="1" id="KW-0677">Repeat</keyword>
<evidence type="ECO:0000256" key="3">
    <source>
        <dbReference type="ARBA" id="ARBA00022821"/>
    </source>
</evidence>
<evidence type="ECO:0000313" key="9">
    <source>
        <dbReference type="RefSeq" id="XP_010479467.1"/>
    </source>
</evidence>
<dbReference type="Gene3D" id="3.40.50.300">
    <property type="entry name" value="P-loop containing nucleotide triphosphate hydrolases"/>
    <property type="match status" value="1"/>
</dbReference>
<feature type="domain" description="NB-ARC" evidence="4">
    <location>
        <begin position="168"/>
        <end position="301"/>
    </location>
</feature>
<dbReference type="PRINTS" id="PR00364">
    <property type="entry name" value="DISEASERSIST"/>
</dbReference>
<keyword evidence="2" id="KW-0547">Nucleotide-binding</keyword>
<dbReference type="Gene3D" id="1.20.5.4130">
    <property type="match status" value="1"/>
</dbReference>
<feature type="domain" description="Disease resistance protein winged helix" evidence="6">
    <location>
        <begin position="459"/>
        <end position="533"/>
    </location>
</feature>
<dbReference type="RefSeq" id="XP_010479467.1">
    <property type="nucleotide sequence ID" value="XM_010481165.2"/>
</dbReference>
<dbReference type="Proteomes" id="UP000694864">
    <property type="component" value="Chromosome 17"/>
</dbReference>